<keyword evidence="2" id="KW-1185">Reference proteome</keyword>
<sequence length="118" mass="13164">MPNLGHAKLGLFFRVAANLRQMTRMSSGGEESISSDPGIRCHSNCGRRVSDPYNNLKNETRPLNDPHHVSYRTGYLHHIEPCYSSGHGGQRCCLYTMGANSYSPSSCGSRSRMTTVWR</sequence>
<comment type="caution">
    <text evidence="1">The sequence shown here is derived from an EMBL/GenBank/DDBJ whole genome shotgun (WGS) entry which is preliminary data.</text>
</comment>
<name>A0ABV0SY97_9TELE</name>
<organism evidence="1 2">
    <name type="scientific">Ilyodon furcidens</name>
    <name type="common">goldbreast splitfin</name>
    <dbReference type="NCBI Taxonomy" id="33524"/>
    <lineage>
        <taxon>Eukaryota</taxon>
        <taxon>Metazoa</taxon>
        <taxon>Chordata</taxon>
        <taxon>Craniata</taxon>
        <taxon>Vertebrata</taxon>
        <taxon>Euteleostomi</taxon>
        <taxon>Actinopterygii</taxon>
        <taxon>Neopterygii</taxon>
        <taxon>Teleostei</taxon>
        <taxon>Neoteleostei</taxon>
        <taxon>Acanthomorphata</taxon>
        <taxon>Ovalentaria</taxon>
        <taxon>Atherinomorphae</taxon>
        <taxon>Cyprinodontiformes</taxon>
        <taxon>Goodeidae</taxon>
        <taxon>Ilyodon</taxon>
    </lineage>
</organism>
<reference evidence="1 2" key="1">
    <citation type="submission" date="2021-06" db="EMBL/GenBank/DDBJ databases">
        <authorList>
            <person name="Palmer J.M."/>
        </authorList>
    </citation>
    <scope>NUCLEOTIDE SEQUENCE [LARGE SCALE GENOMIC DNA]</scope>
    <source>
        <strain evidence="2">if_2019</strain>
        <tissue evidence="1">Muscle</tissue>
    </source>
</reference>
<dbReference type="EMBL" id="JAHRIQ010013464">
    <property type="protein sequence ID" value="MEQ2225580.1"/>
    <property type="molecule type" value="Genomic_DNA"/>
</dbReference>
<dbReference type="Proteomes" id="UP001482620">
    <property type="component" value="Unassembled WGS sequence"/>
</dbReference>
<protein>
    <submittedName>
        <fullName evidence="1">Uncharacterized protein</fullName>
    </submittedName>
</protein>
<evidence type="ECO:0000313" key="2">
    <source>
        <dbReference type="Proteomes" id="UP001482620"/>
    </source>
</evidence>
<gene>
    <name evidence="1" type="ORF">ILYODFUR_019003</name>
</gene>
<accession>A0ABV0SY97</accession>
<evidence type="ECO:0000313" key="1">
    <source>
        <dbReference type="EMBL" id="MEQ2225580.1"/>
    </source>
</evidence>
<proteinExistence type="predicted"/>